<gene>
    <name evidence="14" type="ORF">Cvel_4317</name>
</gene>
<feature type="compositionally biased region" description="Basic and acidic residues" evidence="10">
    <location>
        <begin position="448"/>
        <end position="468"/>
    </location>
</feature>
<dbReference type="Pfam" id="PF00664">
    <property type="entry name" value="ABC_membrane"/>
    <property type="match status" value="2"/>
</dbReference>
<accession>A0A0G4G848</accession>
<dbReference type="VEuPathDB" id="CryptoDB:Cvel_4317"/>
<dbReference type="Gene3D" id="1.20.1560.10">
    <property type="entry name" value="ABC transporter type 1, transmembrane domain"/>
    <property type="match status" value="2"/>
</dbReference>
<dbReference type="PROSITE" id="PS50893">
    <property type="entry name" value="ABC_TRANSPORTER_2"/>
    <property type="match status" value="2"/>
</dbReference>
<dbReference type="SUPFAM" id="SSF52540">
    <property type="entry name" value="P-loop containing nucleoside triphosphate hydrolases"/>
    <property type="match status" value="3"/>
</dbReference>
<feature type="compositionally biased region" description="Low complexity" evidence="10">
    <location>
        <begin position="915"/>
        <end position="927"/>
    </location>
</feature>
<feature type="domain" description="ABC transmembrane type-1" evidence="13">
    <location>
        <begin position="1030"/>
        <end position="1308"/>
    </location>
</feature>
<feature type="transmembrane region" description="Helical" evidence="11">
    <location>
        <begin position="239"/>
        <end position="257"/>
    </location>
</feature>
<sequence>MAGEQKVREPDGKASASPVDTASLYSTFTVNWVTRLVNKARREGIDESDLCALPEEDRPETACPQFCEAWEHTVKLAHAQGKEPSLLRALLRGFGRRLLWSGLWQAVFCVLSLVQPWVITRLLRALERDEGEDSLREALMWAGVLAGVSILLSASFCVMFYQSTRLGVTLRTALMTAVYKQGIALSLTARQTETLGQTLTLMSVDPDRLVLAVQFVHFMWHAPVACICVIGIIWSFFGWSAVAGTLLFVVVFPINALGGAVTGYHRQGGLACTGRRMRTLTQALQHIRPLKCFAWERAIAQDIKKEREGELWHAYASIVTRAALREFMFLAPSIAAAAIFALRVYVANDPLDRVAVFSVLAYVNALRFPINLFSLALITTNDARVALSRLSAFLQAEVLQESPPEVAAREAREREREGTGAASPRAGGREKEREKGEEIHAGMNGADPHSEADKGENAESQSRQDEKTLSALPESNGGHVASVKAPRPVIEIVNGRFSWKPPPSESSNSAKTSKNKKRKGKGKGQAGEDNREGSGSGSKGFSLGPISLSVSGGEFVAVIGGVGSGKSSLLKAILGEMPREEEEEAAGDKQTKGPSTVSLRAPASFCAQEAWIQNLSLRNNVLFGHDGETARGGEEEGGRDEEICSGYLDCLEGAALFEDLKILTAGDMTEIGERGINLSGGQKARVSFARSLYAWVGSLGVSRIFLFDDPFAAVDSPVGREMMRKGIEDILGRSRSNRGGPSLFAGGGGGAEVHKDPSSPDGGHPELPLENGRQAETASGGGWQTEDHQDHTEMEREKGDRATVLMVLNSHLHLLENFDRVIVLEEGKIIDMGTPSQIRERHPLFTASAAQAGGASPSPNASKRRASPSPSPSPSPTAQADKSEKGGKQNGNRLSIDRQQQHSRRPPSLQGATRPTLSFATPAAASPSPSPSPSPPGADRSSVLQSRSAGLSFSPIGPSKSAMGKGDVAVGSLTKKETTIRGNIRAETFAHYFAAALQRRTSGGGTESSQCSSCGNCCQCPLFGVVLLSVLLFVFALGQGVRILAEWWLVAEWTPEGEQTQQTSLNGFLYFGLTGAALAVLLLRSVMLIDLCNKASRHLQEICLVRVLRGSVAWFFDVTTTGEILNRFGKDLDDVDWQVPEFSFQILQNGFHILGILVVCALANPFFLLFLLPLIGFFGWYYTRFRACNRDLKRYEGRSRSPVFALFSETLGGLETIRAFGASQRFIRTAFQRISANVTVYFHTWMVRHWVLVRMEFLATAIVVIVAFLAVLLRGSTQADWAGLALVSAIQLCAMMQRTVKVWLELEGYMTSTERILEYEKVPSEPPYSALCSDAAFFLDNRPPPTEGDIRRRGSSTPHERRNKSPEGEKGEGGPRACHTAAPDLERGEGREKRRRRSSVRSSRGVSPSPPGWPSEGRVTFKNVWLKYRHGDPVLKGVSFEALPGERVGVVGRTGAGKSSLTVCLFRMNELSEGAVEIDGVDITQVPLFDLRSRMAIITQEPVLLAGTVRSNLDPSRESSDAQMWKALEEVGLRQSIEKMEGGLEGSISERGGNLSAGQRQLFCIARALLRETRVLVMDEATASVDSVTDERVQKAIRGKTAGSRPPTVITIAHRLDTVMDSDRIVVMDEGRVVEMGPPQELLSNPSGVFARMASSAGLGPRVEEKEGAGAGVGSAEGCGCEE</sequence>
<evidence type="ECO:0000256" key="9">
    <source>
        <dbReference type="ARBA" id="ARBA00023136"/>
    </source>
</evidence>
<feature type="domain" description="ABC transporter" evidence="12">
    <location>
        <begin position="1419"/>
        <end position="1655"/>
    </location>
</feature>
<dbReference type="PANTHER" id="PTHR24223">
    <property type="entry name" value="ATP-BINDING CASSETTE SUB-FAMILY C"/>
    <property type="match status" value="1"/>
</dbReference>
<keyword evidence="8 11" id="KW-1133">Transmembrane helix</keyword>
<evidence type="ECO:0000256" key="7">
    <source>
        <dbReference type="ARBA" id="ARBA00022840"/>
    </source>
</evidence>
<feature type="compositionally biased region" description="Basic and acidic residues" evidence="10">
    <location>
        <begin position="1348"/>
        <end position="1373"/>
    </location>
</feature>
<dbReference type="InterPro" id="IPR011527">
    <property type="entry name" value="ABC1_TM_dom"/>
</dbReference>
<dbReference type="GO" id="GO:0140359">
    <property type="term" value="F:ABC-type transporter activity"/>
    <property type="evidence" value="ECO:0007669"/>
    <property type="project" value="InterPro"/>
</dbReference>
<evidence type="ECO:0000256" key="4">
    <source>
        <dbReference type="ARBA" id="ARBA00022692"/>
    </source>
</evidence>
<dbReference type="CDD" id="cd18580">
    <property type="entry name" value="ABC_6TM_ABCC_D2"/>
    <property type="match status" value="1"/>
</dbReference>
<feature type="region of interest" description="Disordered" evidence="10">
    <location>
        <begin position="1664"/>
        <end position="1683"/>
    </location>
</feature>
<dbReference type="InterPro" id="IPR003593">
    <property type="entry name" value="AAA+_ATPase"/>
</dbReference>
<dbReference type="InterPro" id="IPR017871">
    <property type="entry name" value="ABC_transporter-like_CS"/>
</dbReference>
<feature type="region of interest" description="Disordered" evidence="10">
    <location>
        <begin position="730"/>
        <end position="798"/>
    </location>
</feature>
<keyword evidence="7" id="KW-0067">ATP-binding</keyword>
<dbReference type="InterPro" id="IPR050173">
    <property type="entry name" value="ABC_transporter_C-like"/>
</dbReference>
<dbReference type="InterPro" id="IPR036640">
    <property type="entry name" value="ABC1_TM_sf"/>
</dbReference>
<feature type="domain" description="ABC transporter" evidence="12">
    <location>
        <begin position="526"/>
        <end position="851"/>
    </location>
</feature>
<feature type="compositionally biased region" description="Basic and acidic residues" evidence="10">
    <location>
        <begin position="407"/>
        <end position="418"/>
    </location>
</feature>
<dbReference type="CDD" id="cd18579">
    <property type="entry name" value="ABC_6TM_ABCC_D1"/>
    <property type="match status" value="1"/>
</dbReference>
<evidence type="ECO:0000256" key="5">
    <source>
        <dbReference type="ARBA" id="ARBA00022737"/>
    </source>
</evidence>
<evidence type="ECO:0000256" key="2">
    <source>
        <dbReference type="ARBA" id="ARBA00009726"/>
    </source>
</evidence>
<organism evidence="14">
    <name type="scientific">Chromera velia CCMP2878</name>
    <dbReference type="NCBI Taxonomy" id="1169474"/>
    <lineage>
        <taxon>Eukaryota</taxon>
        <taxon>Sar</taxon>
        <taxon>Alveolata</taxon>
        <taxon>Colpodellida</taxon>
        <taxon>Chromeraceae</taxon>
        <taxon>Chromera</taxon>
    </lineage>
</organism>
<dbReference type="GO" id="GO:0005774">
    <property type="term" value="C:vacuolar membrane"/>
    <property type="evidence" value="ECO:0007669"/>
    <property type="project" value="UniProtKB-SubCell"/>
</dbReference>
<name>A0A0G4G848_9ALVE</name>
<evidence type="ECO:0000259" key="13">
    <source>
        <dbReference type="PROSITE" id="PS50929"/>
    </source>
</evidence>
<evidence type="ECO:0000256" key="8">
    <source>
        <dbReference type="ARBA" id="ARBA00022989"/>
    </source>
</evidence>
<keyword evidence="9 11" id="KW-0472">Membrane</keyword>
<keyword evidence="6" id="KW-0547">Nucleotide-binding</keyword>
<feature type="compositionally biased region" description="Basic and acidic residues" evidence="10">
    <location>
        <begin position="427"/>
        <end position="440"/>
    </location>
</feature>
<comment type="similarity">
    <text evidence="2">Belongs to the ABC transporter superfamily. ABCC family. Conjugate transporter (TC 3.A.1.208) subfamily.</text>
</comment>
<dbReference type="CDD" id="cd03244">
    <property type="entry name" value="ABCC_MRP_domain2"/>
    <property type="match status" value="1"/>
</dbReference>
<evidence type="ECO:0000256" key="1">
    <source>
        <dbReference type="ARBA" id="ARBA00004128"/>
    </source>
</evidence>
<reference evidence="14" key="1">
    <citation type="submission" date="2014-11" db="EMBL/GenBank/DDBJ databases">
        <authorList>
            <person name="Otto D Thomas"/>
            <person name="Naeem Raeece"/>
        </authorList>
    </citation>
    <scope>NUCLEOTIDE SEQUENCE</scope>
</reference>
<feature type="region of interest" description="Disordered" evidence="10">
    <location>
        <begin position="848"/>
        <end position="966"/>
    </location>
</feature>
<feature type="transmembrane region" description="Helical" evidence="11">
    <location>
        <begin position="1150"/>
        <end position="1183"/>
    </location>
</feature>
<feature type="region of interest" description="Disordered" evidence="10">
    <location>
        <begin position="1340"/>
        <end position="1414"/>
    </location>
</feature>
<dbReference type="PROSITE" id="PS00211">
    <property type="entry name" value="ABC_TRANSPORTER_1"/>
    <property type="match status" value="2"/>
</dbReference>
<comment type="subcellular location">
    <subcellularLocation>
        <location evidence="1">Vacuole membrane</location>
        <topology evidence="1">Multi-pass membrane protein</topology>
    </subcellularLocation>
</comment>
<keyword evidence="3" id="KW-0813">Transport</keyword>
<proteinExistence type="inferred from homology"/>
<evidence type="ECO:0000256" key="6">
    <source>
        <dbReference type="ARBA" id="ARBA00022741"/>
    </source>
</evidence>
<evidence type="ECO:0000313" key="14">
    <source>
        <dbReference type="EMBL" id="CEM24809.1"/>
    </source>
</evidence>
<evidence type="ECO:0000256" key="10">
    <source>
        <dbReference type="SAM" id="MobiDB-lite"/>
    </source>
</evidence>
<dbReference type="GO" id="GO:0016887">
    <property type="term" value="F:ATP hydrolysis activity"/>
    <property type="evidence" value="ECO:0007669"/>
    <property type="project" value="InterPro"/>
</dbReference>
<dbReference type="PROSITE" id="PS50929">
    <property type="entry name" value="ABC_TM1F"/>
    <property type="match status" value="2"/>
</dbReference>
<dbReference type="PhylomeDB" id="A0A0G4G848"/>
<evidence type="ECO:0000256" key="3">
    <source>
        <dbReference type="ARBA" id="ARBA00022448"/>
    </source>
</evidence>
<dbReference type="FunFam" id="1.20.1560.10:FF:000013">
    <property type="entry name" value="ABC transporter C family member 2"/>
    <property type="match status" value="1"/>
</dbReference>
<feature type="compositionally biased region" description="Basic and acidic residues" evidence="10">
    <location>
        <begin position="785"/>
        <end position="798"/>
    </location>
</feature>
<dbReference type="InterPro" id="IPR044746">
    <property type="entry name" value="ABCC_6TM_D1"/>
</dbReference>
<dbReference type="SUPFAM" id="SSF90123">
    <property type="entry name" value="ABC transporter transmembrane region"/>
    <property type="match status" value="2"/>
</dbReference>
<dbReference type="InterPro" id="IPR003439">
    <property type="entry name" value="ABC_transporter-like_ATP-bd"/>
</dbReference>
<feature type="compositionally biased region" description="Low complexity" evidence="10">
    <location>
        <begin position="848"/>
        <end position="861"/>
    </location>
</feature>
<feature type="transmembrane region" description="Helical" evidence="11">
    <location>
        <begin position="327"/>
        <end position="346"/>
    </location>
</feature>
<feature type="transmembrane region" description="Helical" evidence="11">
    <location>
        <begin position="1251"/>
        <end position="1273"/>
    </location>
</feature>
<feature type="domain" description="ABC transmembrane type-1" evidence="13">
    <location>
        <begin position="99"/>
        <end position="382"/>
    </location>
</feature>
<feature type="transmembrane region" description="Helical" evidence="11">
    <location>
        <begin position="1021"/>
        <end position="1038"/>
    </location>
</feature>
<dbReference type="InterPro" id="IPR027417">
    <property type="entry name" value="P-loop_NTPase"/>
</dbReference>
<feature type="transmembrane region" description="Helical" evidence="11">
    <location>
        <begin position="1068"/>
        <end position="1089"/>
    </location>
</feature>
<dbReference type="PANTHER" id="PTHR24223:SF443">
    <property type="entry name" value="MULTIDRUG-RESISTANCE LIKE PROTEIN 1, ISOFORM I"/>
    <property type="match status" value="1"/>
</dbReference>
<keyword evidence="5" id="KW-0677">Repeat</keyword>
<dbReference type="Gene3D" id="3.40.50.300">
    <property type="entry name" value="P-loop containing nucleotide triphosphate hydrolases"/>
    <property type="match status" value="2"/>
</dbReference>
<dbReference type="InterPro" id="IPR044726">
    <property type="entry name" value="ABCC_6TM_D2"/>
</dbReference>
<feature type="transmembrane region" description="Helical" evidence="11">
    <location>
        <begin position="209"/>
        <end position="233"/>
    </location>
</feature>
<feature type="compositionally biased region" description="Basic residues" evidence="10">
    <location>
        <begin position="513"/>
        <end position="522"/>
    </location>
</feature>
<dbReference type="Pfam" id="PF00005">
    <property type="entry name" value="ABC_tran"/>
    <property type="match status" value="2"/>
</dbReference>
<feature type="transmembrane region" description="Helical" evidence="11">
    <location>
        <begin position="98"/>
        <end position="118"/>
    </location>
</feature>
<dbReference type="GO" id="GO:0005524">
    <property type="term" value="F:ATP binding"/>
    <property type="evidence" value="ECO:0007669"/>
    <property type="project" value="UniProtKB-KW"/>
</dbReference>
<keyword evidence="4 11" id="KW-0812">Transmembrane</keyword>
<evidence type="ECO:0000256" key="11">
    <source>
        <dbReference type="SAM" id="Phobius"/>
    </source>
</evidence>
<dbReference type="FunFam" id="3.40.50.300:FF:000610">
    <property type="entry name" value="Multidrug resistance-associated ABC transporter"/>
    <property type="match status" value="1"/>
</dbReference>
<protein>
    <submittedName>
        <fullName evidence="14">Uncharacterized protein</fullName>
    </submittedName>
</protein>
<dbReference type="SMART" id="SM00382">
    <property type="entry name" value="AAA"/>
    <property type="match status" value="2"/>
</dbReference>
<evidence type="ECO:0000259" key="12">
    <source>
        <dbReference type="PROSITE" id="PS50893"/>
    </source>
</evidence>
<dbReference type="EMBL" id="CDMZ01000970">
    <property type="protein sequence ID" value="CEM24809.1"/>
    <property type="molecule type" value="Genomic_DNA"/>
</dbReference>
<feature type="region of interest" description="Disordered" evidence="10">
    <location>
        <begin position="404"/>
        <end position="541"/>
    </location>
</feature>
<feature type="transmembrane region" description="Helical" evidence="11">
    <location>
        <begin position="138"/>
        <end position="161"/>
    </location>
</feature>